<dbReference type="InterPro" id="IPR029045">
    <property type="entry name" value="ClpP/crotonase-like_dom_sf"/>
</dbReference>
<accession>A0ABT6SH62</accession>
<organism evidence="2 3">
    <name type="scientific">Streptomyces cavernicola</name>
    <dbReference type="NCBI Taxonomy" id="3043613"/>
    <lineage>
        <taxon>Bacteria</taxon>
        <taxon>Bacillati</taxon>
        <taxon>Actinomycetota</taxon>
        <taxon>Actinomycetes</taxon>
        <taxon>Kitasatosporales</taxon>
        <taxon>Streptomycetaceae</taxon>
        <taxon>Streptomyces</taxon>
    </lineage>
</organism>
<evidence type="ECO:0000313" key="3">
    <source>
        <dbReference type="Proteomes" id="UP001223978"/>
    </source>
</evidence>
<dbReference type="PANTHER" id="PTHR11941">
    <property type="entry name" value="ENOYL-COA HYDRATASE-RELATED"/>
    <property type="match status" value="1"/>
</dbReference>
<sequence>MSGVQSTGGAEAPHLQEYETLLVEERADRVVVTLHRPEARNAISGRMIDELHAVCEELERNPRLLLLTGHGGVFAGGADIAELLARGRDDALRGINSRLFERVRRLPMPTVAAVDGWALGGGAELSYACDIRVAGPDAVFGNPEPGLGILAAAGASWRLPELVGESVAKQVLLAGRTLDAAAALATGLVMDVVPADELTERAHALLDRMARSSATALRLTKLVVDAPGAHPVADDLAQAVLFEGQDKRERMTRFLSKRGGVESADSAENRRGPAEEASRS</sequence>
<dbReference type="PANTHER" id="PTHR11941:SF54">
    <property type="entry name" value="ENOYL-COA HYDRATASE, MITOCHONDRIAL"/>
    <property type="match status" value="1"/>
</dbReference>
<dbReference type="Proteomes" id="UP001223978">
    <property type="component" value="Unassembled WGS sequence"/>
</dbReference>
<feature type="compositionally biased region" description="Basic and acidic residues" evidence="1">
    <location>
        <begin position="267"/>
        <end position="280"/>
    </location>
</feature>
<reference evidence="2 3" key="1">
    <citation type="submission" date="2023-05" db="EMBL/GenBank/DDBJ databases">
        <title>Draft genome sequence of Streptomyces sp. B-S-A6 isolated from a cave soil in Thailand.</title>
        <authorList>
            <person name="Chamroensaksri N."/>
            <person name="Muangham S."/>
        </authorList>
    </citation>
    <scope>NUCLEOTIDE SEQUENCE [LARGE SCALE GENOMIC DNA]</scope>
    <source>
        <strain evidence="2 3">B-S-A6</strain>
    </source>
</reference>
<dbReference type="InterPro" id="IPR001753">
    <property type="entry name" value="Enoyl-CoA_hydra/iso"/>
</dbReference>
<dbReference type="SUPFAM" id="SSF52096">
    <property type="entry name" value="ClpP/crotonase"/>
    <property type="match status" value="1"/>
</dbReference>
<proteinExistence type="predicted"/>
<comment type="caution">
    <text evidence="2">The sequence shown here is derived from an EMBL/GenBank/DDBJ whole genome shotgun (WGS) entry which is preliminary data.</text>
</comment>
<evidence type="ECO:0000256" key="1">
    <source>
        <dbReference type="SAM" id="MobiDB-lite"/>
    </source>
</evidence>
<dbReference type="CDD" id="cd06558">
    <property type="entry name" value="crotonase-like"/>
    <property type="match status" value="1"/>
</dbReference>
<dbReference type="Pfam" id="PF00378">
    <property type="entry name" value="ECH_1"/>
    <property type="match status" value="1"/>
</dbReference>
<dbReference type="Gene3D" id="3.90.226.10">
    <property type="entry name" value="2-enoyl-CoA Hydratase, Chain A, domain 1"/>
    <property type="match status" value="1"/>
</dbReference>
<feature type="region of interest" description="Disordered" evidence="1">
    <location>
        <begin position="253"/>
        <end position="280"/>
    </location>
</feature>
<evidence type="ECO:0000313" key="2">
    <source>
        <dbReference type="EMBL" id="MDI3406748.1"/>
    </source>
</evidence>
<keyword evidence="3" id="KW-1185">Reference proteome</keyword>
<name>A0ABT6SH62_9ACTN</name>
<protein>
    <submittedName>
        <fullName evidence="2">Enoyl-CoA hydratase/isomerase family protein</fullName>
    </submittedName>
</protein>
<dbReference type="EMBL" id="JASCIQ010000026">
    <property type="protein sequence ID" value="MDI3406748.1"/>
    <property type="molecule type" value="Genomic_DNA"/>
</dbReference>
<gene>
    <name evidence="2" type="ORF">QIS96_23420</name>
</gene>
<dbReference type="RefSeq" id="WP_282544677.1">
    <property type="nucleotide sequence ID" value="NZ_JASCIQ010000026.1"/>
</dbReference>